<sequence length="250" mass="29844">MGLYMNDNQHPGVYRNRKKLNESNQRIERRDYLSEVLENQQKTNRTFHRAIYGLRHSQKKLEIRQSNQWKELMEHLEEMQEMSERHEELEQAVLAWLKSLELKNRKLQLVLKHEQNSKKDLVQKVEDMNRLNQDLMTRLSDLSESNGRIEVKVDEQTEIQKTLSNQVTRLETVQQEVADKIDSQEGLIDKLNRQIDHIRSVLFERTNHLEEKIENLYKTTAALFQRLSPKNKESEGDSEKEENTTSRNLH</sequence>
<dbReference type="RefSeq" id="WP_378153659.1">
    <property type="nucleotide sequence ID" value="NZ_JBHSEC010000007.1"/>
</dbReference>
<feature type="region of interest" description="Disordered" evidence="2">
    <location>
        <begin position="227"/>
        <end position="250"/>
    </location>
</feature>
<evidence type="ECO:0000313" key="3">
    <source>
        <dbReference type="EMBL" id="MFC4410145.1"/>
    </source>
</evidence>
<gene>
    <name evidence="3" type="ORF">ACFOZY_06790</name>
</gene>
<organism evidence="3 4">
    <name type="scientific">Chungangia koreensis</name>
    <dbReference type="NCBI Taxonomy" id="752657"/>
    <lineage>
        <taxon>Bacteria</taxon>
        <taxon>Bacillati</taxon>
        <taxon>Bacillota</taxon>
        <taxon>Bacilli</taxon>
        <taxon>Lactobacillales</taxon>
        <taxon>Chungangia</taxon>
    </lineage>
</organism>
<reference evidence="4" key="1">
    <citation type="journal article" date="2019" name="Int. J. Syst. Evol. Microbiol.">
        <title>The Global Catalogue of Microorganisms (GCM) 10K type strain sequencing project: providing services to taxonomists for standard genome sequencing and annotation.</title>
        <authorList>
            <consortium name="The Broad Institute Genomics Platform"/>
            <consortium name="The Broad Institute Genome Sequencing Center for Infectious Disease"/>
            <person name="Wu L."/>
            <person name="Ma J."/>
        </authorList>
    </citation>
    <scope>NUCLEOTIDE SEQUENCE [LARGE SCALE GENOMIC DNA]</scope>
    <source>
        <strain evidence="4">CCUG 59778</strain>
    </source>
</reference>
<feature type="region of interest" description="Disordered" evidence="2">
    <location>
        <begin position="1"/>
        <end position="21"/>
    </location>
</feature>
<dbReference type="Proteomes" id="UP001595817">
    <property type="component" value="Unassembled WGS sequence"/>
</dbReference>
<dbReference type="EMBL" id="JBHSEC010000007">
    <property type="protein sequence ID" value="MFC4410145.1"/>
    <property type="molecule type" value="Genomic_DNA"/>
</dbReference>
<feature type="compositionally biased region" description="Basic and acidic residues" evidence="2">
    <location>
        <begin position="230"/>
        <end position="244"/>
    </location>
</feature>
<comment type="caution">
    <text evidence="3">The sequence shown here is derived from an EMBL/GenBank/DDBJ whole genome shotgun (WGS) entry which is preliminary data.</text>
</comment>
<evidence type="ECO:0000256" key="1">
    <source>
        <dbReference type="SAM" id="Coils"/>
    </source>
</evidence>
<name>A0ABV8X3Y9_9LACT</name>
<accession>A0ABV8X3Y9</accession>
<evidence type="ECO:0000256" key="2">
    <source>
        <dbReference type="SAM" id="MobiDB-lite"/>
    </source>
</evidence>
<proteinExistence type="predicted"/>
<protein>
    <submittedName>
        <fullName evidence="3">Uncharacterized protein</fullName>
    </submittedName>
</protein>
<evidence type="ECO:0000313" key="4">
    <source>
        <dbReference type="Proteomes" id="UP001595817"/>
    </source>
</evidence>
<keyword evidence="4" id="KW-1185">Reference proteome</keyword>
<keyword evidence="1" id="KW-0175">Coiled coil</keyword>
<feature type="coiled-coil region" evidence="1">
    <location>
        <begin position="72"/>
        <end position="145"/>
    </location>
</feature>